<protein>
    <submittedName>
        <fullName evidence="2">CLUMA_CG017302, isoform A</fullName>
    </submittedName>
</protein>
<name>A0A1J1IVG7_9DIPT</name>
<dbReference type="Proteomes" id="UP000183832">
    <property type="component" value="Unassembled WGS sequence"/>
</dbReference>
<keyword evidence="1" id="KW-0812">Transmembrane</keyword>
<evidence type="ECO:0000313" key="3">
    <source>
        <dbReference type="Proteomes" id="UP000183832"/>
    </source>
</evidence>
<dbReference type="InterPro" id="IPR012674">
    <property type="entry name" value="Calycin"/>
</dbReference>
<keyword evidence="3" id="KW-1185">Reference proteome</keyword>
<evidence type="ECO:0000256" key="1">
    <source>
        <dbReference type="SAM" id="Phobius"/>
    </source>
</evidence>
<feature type="transmembrane region" description="Helical" evidence="1">
    <location>
        <begin position="100"/>
        <end position="119"/>
    </location>
</feature>
<accession>A0A1J1IVG7</accession>
<dbReference type="OrthoDB" id="6615450at2759"/>
<organism evidence="2 3">
    <name type="scientific">Clunio marinus</name>
    <dbReference type="NCBI Taxonomy" id="568069"/>
    <lineage>
        <taxon>Eukaryota</taxon>
        <taxon>Metazoa</taxon>
        <taxon>Ecdysozoa</taxon>
        <taxon>Arthropoda</taxon>
        <taxon>Hexapoda</taxon>
        <taxon>Insecta</taxon>
        <taxon>Pterygota</taxon>
        <taxon>Neoptera</taxon>
        <taxon>Endopterygota</taxon>
        <taxon>Diptera</taxon>
        <taxon>Nematocera</taxon>
        <taxon>Chironomoidea</taxon>
        <taxon>Chironomidae</taxon>
        <taxon>Clunio</taxon>
    </lineage>
</organism>
<dbReference type="AlphaFoldDB" id="A0A1J1IVG7"/>
<sequence>MSMRPAVFIKFYLETQKETLASRLLKLEDGFKGSAAYCRCLLIYQTKSDREGELKERLEEKKAAIRIRRLLCKTKKIKEAKILKDRSKVLRRIFQMKMKLFWMIAAFLPCMILGDTLTASEKYMTSHSLSCNDLNPQTHLDFSMLMGLWYGAEIITHHEENAYETLYESCVVVHLSQDRGGEPDAFDYVNYDQSSYNNMKNNNNYNNMHTSDRRLRLVWDERGKTLEYSLRVNRARNGFWISSGAQKDRKQLGTMLDLPYNQFTGTVQVMKAVGNHLVLTFCETLPTNQIFTIVLTRKPHLLSRDELQPIRSLLRRRGLSVQSVRKVCKNSASSIAVGILTIITSSIFSLLSRKF</sequence>
<evidence type="ECO:0000313" key="2">
    <source>
        <dbReference type="EMBL" id="CRL04205.1"/>
    </source>
</evidence>
<dbReference type="EMBL" id="CVRI01000062">
    <property type="protein sequence ID" value="CRL04205.1"/>
    <property type="molecule type" value="Genomic_DNA"/>
</dbReference>
<reference evidence="2 3" key="1">
    <citation type="submission" date="2015-04" db="EMBL/GenBank/DDBJ databases">
        <authorList>
            <person name="Syromyatnikov M.Y."/>
            <person name="Popov V.N."/>
        </authorList>
    </citation>
    <scope>NUCLEOTIDE SEQUENCE [LARGE SCALE GENOMIC DNA]</scope>
</reference>
<dbReference type="Gene3D" id="2.40.128.20">
    <property type="match status" value="1"/>
</dbReference>
<keyword evidence="1" id="KW-1133">Transmembrane helix</keyword>
<keyword evidence="1" id="KW-0472">Membrane</keyword>
<gene>
    <name evidence="2" type="ORF">CLUMA_CG017302</name>
</gene>
<proteinExistence type="predicted"/>